<evidence type="ECO:0000256" key="4">
    <source>
        <dbReference type="ARBA" id="ARBA00023163"/>
    </source>
</evidence>
<dbReference type="PANTHER" id="PTHR21654">
    <property type="entry name" value="FI21293P1"/>
    <property type="match status" value="1"/>
</dbReference>
<evidence type="ECO:0000256" key="6">
    <source>
        <dbReference type="SAM" id="MobiDB-lite"/>
    </source>
</evidence>
<protein>
    <recommendedName>
        <fullName evidence="7">Myb-like domain-containing protein</fullName>
    </recommendedName>
</protein>
<comment type="subcellular location">
    <subcellularLocation>
        <location evidence="1">Nucleus</location>
    </subcellularLocation>
</comment>
<name>A0AAN7L725_9MYRT</name>
<keyword evidence="5" id="KW-0539">Nucleus</keyword>
<evidence type="ECO:0000256" key="3">
    <source>
        <dbReference type="ARBA" id="ARBA00023125"/>
    </source>
</evidence>
<dbReference type="SMART" id="SM00717">
    <property type="entry name" value="SANT"/>
    <property type="match status" value="2"/>
</dbReference>
<dbReference type="AlphaFoldDB" id="A0AAN7L725"/>
<feature type="domain" description="Myb-like" evidence="7">
    <location>
        <begin position="121"/>
        <end position="173"/>
    </location>
</feature>
<keyword evidence="3" id="KW-0238">DNA-binding</keyword>
<feature type="compositionally biased region" description="Basic and acidic residues" evidence="6">
    <location>
        <begin position="259"/>
        <end position="268"/>
    </location>
</feature>
<feature type="domain" description="Myb-like" evidence="7">
    <location>
        <begin position="462"/>
        <end position="536"/>
    </location>
</feature>
<dbReference type="PROSITE" id="PS50090">
    <property type="entry name" value="MYB_LIKE"/>
    <property type="match status" value="2"/>
</dbReference>
<evidence type="ECO:0000256" key="1">
    <source>
        <dbReference type="ARBA" id="ARBA00004123"/>
    </source>
</evidence>
<evidence type="ECO:0000256" key="2">
    <source>
        <dbReference type="ARBA" id="ARBA00023015"/>
    </source>
</evidence>
<accession>A0AAN7L725</accession>
<dbReference type="GO" id="GO:0006355">
    <property type="term" value="P:regulation of DNA-templated transcription"/>
    <property type="evidence" value="ECO:0007669"/>
    <property type="project" value="UniProtKB-ARBA"/>
</dbReference>
<dbReference type="Pfam" id="PF13837">
    <property type="entry name" value="Myb_DNA-bind_4"/>
    <property type="match status" value="2"/>
</dbReference>
<feature type="compositionally biased region" description="Acidic residues" evidence="6">
    <location>
        <begin position="239"/>
        <end position="251"/>
    </location>
</feature>
<organism evidence="8 9">
    <name type="scientific">Trapa incisa</name>
    <dbReference type="NCBI Taxonomy" id="236973"/>
    <lineage>
        <taxon>Eukaryota</taxon>
        <taxon>Viridiplantae</taxon>
        <taxon>Streptophyta</taxon>
        <taxon>Embryophyta</taxon>
        <taxon>Tracheophyta</taxon>
        <taxon>Spermatophyta</taxon>
        <taxon>Magnoliopsida</taxon>
        <taxon>eudicotyledons</taxon>
        <taxon>Gunneridae</taxon>
        <taxon>Pentapetalae</taxon>
        <taxon>rosids</taxon>
        <taxon>malvids</taxon>
        <taxon>Myrtales</taxon>
        <taxon>Lythraceae</taxon>
        <taxon>Trapa</taxon>
    </lineage>
</organism>
<evidence type="ECO:0000256" key="5">
    <source>
        <dbReference type="ARBA" id="ARBA00023242"/>
    </source>
</evidence>
<feature type="region of interest" description="Disordered" evidence="6">
    <location>
        <begin position="42"/>
        <end position="61"/>
    </location>
</feature>
<dbReference type="PANTHER" id="PTHR21654:SF61">
    <property type="entry name" value="TRIHELIX TRANSCRIPTION FACTOR GTL2"/>
    <property type="match status" value="1"/>
</dbReference>
<evidence type="ECO:0000259" key="7">
    <source>
        <dbReference type="PROSITE" id="PS50090"/>
    </source>
</evidence>
<feature type="region of interest" description="Disordered" evidence="6">
    <location>
        <begin position="571"/>
        <end position="597"/>
    </location>
</feature>
<reference evidence="8 9" key="1">
    <citation type="journal article" date="2023" name="Hortic Res">
        <title>Pangenome of water caltrop reveals structural variations and asymmetric subgenome divergence after allopolyploidization.</title>
        <authorList>
            <person name="Zhang X."/>
            <person name="Chen Y."/>
            <person name="Wang L."/>
            <person name="Yuan Y."/>
            <person name="Fang M."/>
            <person name="Shi L."/>
            <person name="Lu R."/>
            <person name="Comes H.P."/>
            <person name="Ma Y."/>
            <person name="Chen Y."/>
            <person name="Huang G."/>
            <person name="Zhou Y."/>
            <person name="Zheng Z."/>
            <person name="Qiu Y."/>
        </authorList>
    </citation>
    <scope>NUCLEOTIDE SEQUENCE [LARGE SCALE GENOMIC DNA]</scope>
    <source>
        <tissue evidence="8">Roots</tissue>
    </source>
</reference>
<dbReference type="InterPro" id="IPR001005">
    <property type="entry name" value="SANT/Myb"/>
</dbReference>
<feature type="compositionally biased region" description="Basic and acidic residues" evidence="6">
    <location>
        <begin position="379"/>
        <end position="396"/>
    </location>
</feature>
<dbReference type="GO" id="GO:0005634">
    <property type="term" value="C:nucleus"/>
    <property type="evidence" value="ECO:0007669"/>
    <property type="project" value="UniProtKB-SubCell"/>
</dbReference>
<feature type="region of interest" description="Disordered" evidence="6">
    <location>
        <begin position="236"/>
        <end position="268"/>
    </location>
</feature>
<evidence type="ECO:0000313" key="9">
    <source>
        <dbReference type="Proteomes" id="UP001345219"/>
    </source>
</evidence>
<feature type="compositionally biased region" description="Pro residues" evidence="6">
    <location>
        <begin position="419"/>
        <end position="432"/>
    </location>
</feature>
<dbReference type="InterPro" id="IPR044822">
    <property type="entry name" value="Myb_DNA-bind_4"/>
</dbReference>
<proteinExistence type="predicted"/>
<feature type="compositionally biased region" description="Polar residues" evidence="6">
    <location>
        <begin position="584"/>
        <end position="597"/>
    </location>
</feature>
<evidence type="ECO:0000313" key="8">
    <source>
        <dbReference type="EMBL" id="KAK4775881.1"/>
    </source>
</evidence>
<dbReference type="CDD" id="cd12203">
    <property type="entry name" value="GT1"/>
    <property type="match status" value="1"/>
</dbReference>
<sequence>MFDGVPEQFHHFIASRASSTSPLPLPPPPLLPSSFPFHYGFDPFQNPNPSPPAPPPPPHHHQLHFLHHHPSVQLMHHKDVVQEDQDVKHRLNFAIVGGARAATDRPILGGGAAAATDHVRPWSSQEVVALLRIGSSTEHWFPEFTWEHVSRKLAEVGFKRSPEQCKQKFEEQTRSFNSSSNTIDINVNYSKSSNTYRPLLVNELEELYDHHLHHCTNPIPPPAPPLQVPRDDEIAEKSMEEEDDEEEDEEERPMVAGQDKMDEVDSRTVEMTRPVEGRKRSAAAVEEDKLARRKKKRQEKFETFKLFCESMVERLMAQQEEIHNKLLEDMMRRDREMVEKEEAWKKMEMDRVNKELDRRAHEQSLAQIRHAAIIELLKRFTTDPPRENRQDHDHGDSNPVSAVAGGAPDNDDDGDRPEPSPNSNPPPPPPPSAVVSTSPVSSKTPRNTRASGNGEGADTGKRWPREEVLALINLRCSIPGSGGEERSENQQQHGQGGGGSGSAVRAPLWERISQGMSELGYKRSAKRCKEKWENINKYFRKTKDSTASKKRPPDSRTCPYFQQLTALYNQGKLAPVQSAPRENPASSPDSQPSYLVN</sequence>
<feature type="compositionally biased region" description="Pro residues" evidence="6">
    <location>
        <begin position="46"/>
        <end position="57"/>
    </location>
</feature>
<dbReference type="EMBL" id="JAXIOK010000003">
    <property type="protein sequence ID" value="KAK4775881.1"/>
    <property type="molecule type" value="Genomic_DNA"/>
</dbReference>
<keyword evidence="9" id="KW-1185">Reference proteome</keyword>
<dbReference type="Proteomes" id="UP001345219">
    <property type="component" value="Chromosome 18"/>
</dbReference>
<comment type="caution">
    <text evidence="8">The sequence shown here is derived from an EMBL/GenBank/DDBJ whole genome shotgun (WGS) entry which is preliminary data.</text>
</comment>
<keyword evidence="2" id="KW-0805">Transcription regulation</keyword>
<dbReference type="Gene3D" id="1.10.10.60">
    <property type="entry name" value="Homeodomain-like"/>
    <property type="match status" value="2"/>
</dbReference>
<feature type="compositionally biased region" description="Low complexity" evidence="6">
    <location>
        <begin position="433"/>
        <end position="445"/>
    </location>
</feature>
<dbReference type="GO" id="GO:0003677">
    <property type="term" value="F:DNA binding"/>
    <property type="evidence" value="ECO:0007669"/>
    <property type="project" value="UniProtKB-KW"/>
</dbReference>
<keyword evidence="4" id="KW-0804">Transcription</keyword>
<gene>
    <name evidence="8" type="ORF">SAY87_023842</name>
</gene>
<feature type="region of interest" description="Disordered" evidence="6">
    <location>
        <begin position="379"/>
        <end position="464"/>
    </location>
</feature>
<feature type="region of interest" description="Disordered" evidence="6">
    <location>
        <begin position="477"/>
        <end position="508"/>
    </location>
</feature>